<dbReference type="PANTHER" id="PTHR23421">
    <property type="entry name" value="BETA-GALACTOSIDASE RELATED"/>
    <property type="match status" value="1"/>
</dbReference>
<dbReference type="Pfam" id="PF10435">
    <property type="entry name" value="BetaGal_dom2"/>
    <property type="match status" value="1"/>
</dbReference>
<dbReference type="EMBL" id="DTBD01000013">
    <property type="protein sequence ID" value="HGQ63976.1"/>
    <property type="molecule type" value="Genomic_DNA"/>
</dbReference>
<proteinExistence type="inferred from homology"/>
<feature type="domain" description="Beta-galactosidase" evidence="5">
    <location>
        <begin position="339"/>
        <end position="513"/>
    </location>
</feature>
<evidence type="ECO:0000256" key="4">
    <source>
        <dbReference type="RuleBase" id="RU003679"/>
    </source>
</evidence>
<dbReference type="InterPro" id="IPR001944">
    <property type="entry name" value="Glycoside_Hdrlase_35"/>
</dbReference>
<evidence type="ECO:0000259" key="5">
    <source>
        <dbReference type="SMART" id="SM01029"/>
    </source>
</evidence>
<dbReference type="SMART" id="SM01029">
    <property type="entry name" value="BetaGal_dom2"/>
    <property type="match status" value="1"/>
</dbReference>
<dbReference type="Pfam" id="PF21467">
    <property type="entry name" value="BetaGal_gal-bd"/>
    <property type="match status" value="1"/>
</dbReference>
<dbReference type="InterPro" id="IPR017853">
    <property type="entry name" value="GH"/>
</dbReference>
<dbReference type="PRINTS" id="PR00742">
    <property type="entry name" value="GLHYDRLASE35"/>
</dbReference>
<dbReference type="InterPro" id="IPR048913">
    <property type="entry name" value="BetaGal_gal-bd"/>
</dbReference>
<evidence type="ECO:0000256" key="2">
    <source>
        <dbReference type="ARBA" id="ARBA00022801"/>
    </source>
</evidence>
<dbReference type="SUPFAM" id="SSF51445">
    <property type="entry name" value="(Trans)glycosidases"/>
    <property type="match status" value="1"/>
</dbReference>
<dbReference type="AlphaFoldDB" id="A0A7C4JIS2"/>
<dbReference type="SUPFAM" id="SSF51011">
    <property type="entry name" value="Glycosyl hydrolase domain"/>
    <property type="match status" value="1"/>
</dbReference>
<dbReference type="InterPro" id="IPR018954">
    <property type="entry name" value="Betagal_dom2"/>
</dbReference>
<dbReference type="InterPro" id="IPR037110">
    <property type="entry name" value="Betagal_dom2_sf"/>
</dbReference>
<evidence type="ECO:0000256" key="3">
    <source>
        <dbReference type="ARBA" id="ARBA00023295"/>
    </source>
</evidence>
<name>A0A7C4JIS2_9CREN</name>
<evidence type="ECO:0000256" key="1">
    <source>
        <dbReference type="ARBA" id="ARBA00009809"/>
    </source>
</evidence>
<dbReference type="Gene3D" id="2.102.20.10">
    <property type="entry name" value="Beta-galactosidase, domain 2"/>
    <property type="match status" value="1"/>
</dbReference>
<dbReference type="GO" id="GO:0004553">
    <property type="term" value="F:hydrolase activity, hydrolyzing O-glycosyl compounds"/>
    <property type="evidence" value="ECO:0007669"/>
    <property type="project" value="InterPro"/>
</dbReference>
<dbReference type="Gene3D" id="3.20.20.80">
    <property type="entry name" value="Glycosidases"/>
    <property type="match status" value="1"/>
</dbReference>
<dbReference type="Gene3D" id="2.60.120.260">
    <property type="entry name" value="Galactose-binding domain-like"/>
    <property type="match status" value="2"/>
</dbReference>
<dbReference type="GO" id="GO:0005975">
    <property type="term" value="P:carbohydrate metabolic process"/>
    <property type="evidence" value="ECO:0007669"/>
    <property type="project" value="InterPro"/>
</dbReference>
<organism evidence="7">
    <name type="scientific">Ignisphaera aggregans</name>
    <dbReference type="NCBI Taxonomy" id="334771"/>
    <lineage>
        <taxon>Archaea</taxon>
        <taxon>Thermoproteota</taxon>
        <taxon>Thermoprotei</taxon>
        <taxon>Desulfurococcales</taxon>
        <taxon>Desulfurococcaceae</taxon>
        <taxon>Ignisphaera</taxon>
    </lineage>
</organism>
<keyword evidence="2" id="KW-0378">Hydrolase</keyword>
<accession>A0A7C4JIS2</accession>
<dbReference type="EMBL" id="DTCK01000013">
    <property type="protein sequence ID" value="HGQ35522.1"/>
    <property type="molecule type" value="Genomic_DNA"/>
</dbReference>
<dbReference type="SUPFAM" id="SSF49785">
    <property type="entry name" value="Galactose-binding domain-like"/>
    <property type="match status" value="2"/>
</dbReference>
<keyword evidence="3" id="KW-0326">Glycosidase</keyword>
<comment type="caution">
    <text evidence="7">The sequence shown here is derived from an EMBL/GenBank/DDBJ whole genome shotgun (WGS) entry which is preliminary data.</text>
</comment>
<dbReference type="InterPro" id="IPR031330">
    <property type="entry name" value="Gly_Hdrlase_35_cat"/>
</dbReference>
<dbReference type="InterPro" id="IPR008979">
    <property type="entry name" value="Galactose-bd-like_sf"/>
</dbReference>
<gene>
    <name evidence="7" type="ORF">ENU08_01875</name>
    <name evidence="6" type="ORF">ENU41_02435</name>
</gene>
<protein>
    <submittedName>
        <fullName evidence="7">Beta-galactosidase</fullName>
    </submittedName>
</protein>
<evidence type="ECO:0000313" key="6">
    <source>
        <dbReference type="EMBL" id="HGQ35522.1"/>
    </source>
</evidence>
<evidence type="ECO:0000313" key="7">
    <source>
        <dbReference type="EMBL" id="HGQ63976.1"/>
    </source>
</evidence>
<reference evidence="7" key="1">
    <citation type="journal article" date="2020" name="mSystems">
        <title>Genome- and Community-Level Interaction Insights into Carbon Utilization and Element Cycling Functions of Hydrothermarchaeota in Hydrothermal Sediment.</title>
        <authorList>
            <person name="Zhou Z."/>
            <person name="Liu Y."/>
            <person name="Xu W."/>
            <person name="Pan J."/>
            <person name="Luo Z.H."/>
            <person name="Li M."/>
        </authorList>
    </citation>
    <scope>NUCLEOTIDE SEQUENCE [LARGE SCALE GENOMIC DNA]</scope>
    <source>
        <strain evidence="7">SpSt-637</strain>
        <strain evidence="6">SpSt-667</strain>
    </source>
</reference>
<dbReference type="Pfam" id="PF01301">
    <property type="entry name" value="Glyco_hydro_35"/>
    <property type="match status" value="1"/>
</dbReference>
<sequence>MAKVVFEENFITLNNSRLFLICGEIHYFRTPKNLWLDILLKAKRAGLNCISSYIPWNWHEIFEKSLTFSDDSEKQSPYLSNIFSRNLPKYLELIKELGLYFIARPGPYICSEWDSGGHPNRLYVKTLRLRSLDKAYLDEIRKWYDSVLPIIARYVISNRGPIIMLQVENEYFWGNVKYLETLYAMAREYVKDIPIVTNEDWHVEGTDIVNTIDDYPVPWDTKNFDIKVKNYIKTQPGMIKMFMELEGGWFTYFGSLYPTSRGDLPAEWIEILLKTAIGLGINAINMYMFYGGTNPGYYTGKYITSSYDFEAPIREWGELSKKYYAVKRVALFIRSFNDLLTHTKPIENVVELSNKTLDVFARVNNNGTVIAVIRNLDLVPQPTTIKFKDAVYPINGVVRVPQRNAKIVLINYRIEGTPFKIAFSSAEPLIVKTVGNDTLMIFYGDIAEVGEVVVEVDEGADVAMLKDVAIVKQGDTRIILRYSISGTENIAILRSANHTLYLLIISRDRAERTWYIDDVSPPIIMVSNLYFVGQVLCEKDSYALKLELDENSCGDILLISFNPIARMILDERELKMDRIYGIIYSAYLDMCSPNVKPLIDLRRDWRIKEDILLADVPLDAKKPLEYIGFNENGYYVYEISFNLGEDIVSELENHIMLVSNFNDYATIILNNKILGSGYHSIEVDTSRTLKANSNKLLILVESTGHSNDGLMYIPNGVIGDIYIGKVYEEVIRDWSYIEIHTPYSKDFSMTEFLYDPENLLSMLNNVNTKSLSEKTGTLYKQGLYVAKLKIDNRGYRYVLDLGKATYLGNHFYYPRAIVFVNKKYVGVYRGPIDISEYLVEGLNEIAIYIDWTRMALQPLLKVYQYVVSGTWKVKQYTEGLEKKWYAEDIDDSSWSLVKIPTSVETRFGGLVWLRGTVNISIPRGIVTPLKIVLNIRGARALIYFNGQLIGRYVEEGPQFEFYIPQPLVKDGENSIALAVHTVNGKAYIDRISIEPYHIHLAHELKLHMT</sequence>
<comment type="similarity">
    <text evidence="1 4">Belongs to the glycosyl hydrolase 35 family.</text>
</comment>